<dbReference type="AlphaFoldDB" id="A0A1F6AH93"/>
<keyword evidence="1" id="KW-0472">Membrane</keyword>
<sequence length="114" mass="11976">MIIALLAQLKNPVLPPELGAGDLEGGGRATGLLIGNLIGAIFIFSFILAFFYLLTGGISWITAGGDKGQLENARNKIIHALVGLIVVGAGWAIFSLVGQFLGIQFPNMELPTIE</sequence>
<dbReference type="STRING" id="1798392.A3A79_02760"/>
<keyword evidence="1" id="KW-0812">Transmembrane</keyword>
<feature type="transmembrane region" description="Helical" evidence="1">
    <location>
        <begin position="33"/>
        <end position="56"/>
    </location>
</feature>
<dbReference type="Pfam" id="PF18895">
    <property type="entry name" value="T4SS_pilin"/>
    <property type="match status" value="1"/>
</dbReference>
<evidence type="ECO:0000256" key="1">
    <source>
        <dbReference type="SAM" id="Phobius"/>
    </source>
</evidence>
<accession>A0A1F6AH93</accession>
<evidence type="ECO:0000313" key="3">
    <source>
        <dbReference type="Proteomes" id="UP000178759"/>
    </source>
</evidence>
<organism evidence="2 3">
    <name type="scientific">Candidatus Gottesmanbacteria bacterium RIFCSPLOWO2_01_FULL_43_11b</name>
    <dbReference type="NCBI Taxonomy" id="1798392"/>
    <lineage>
        <taxon>Bacteria</taxon>
        <taxon>Candidatus Gottesmaniibacteriota</taxon>
    </lineage>
</organism>
<gene>
    <name evidence="2" type="ORF">A3A79_02760</name>
</gene>
<dbReference type="InterPro" id="IPR043993">
    <property type="entry name" value="T4SS_pilin"/>
</dbReference>
<protein>
    <submittedName>
        <fullName evidence="2">Uncharacterized protein</fullName>
    </submittedName>
</protein>
<evidence type="ECO:0000313" key="2">
    <source>
        <dbReference type="EMBL" id="OGG24094.1"/>
    </source>
</evidence>
<feature type="transmembrane region" description="Helical" evidence="1">
    <location>
        <begin position="77"/>
        <end position="101"/>
    </location>
</feature>
<dbReference type="Proteomes" id="UP000178759">
    <property type="component" value="Unassembled WGS sequence"/>
</dbReference>
<reference evidence="2 3" key="1">
    <citation type="journal article" date="2016" name="Nat. Commun.">
        <title>Thousands of microbial genomes shed light on interconnected biogeochemical processes in an aquifer system.</title>
        <authorList>
            <person name="Anantharaman K."/>
            <person name="Brown C.T."/>
            <person name="Hug L.A."/>
            <person name="Sharon I."/>
            <person name="Castelle C.J."/>
            <person name="Probst A.J."/>
            <person name="Thomas B.C."/>
            <person name="Singh A."/>
            <person name="Wilkins M.J."/>
            <person name="Karaoz U."/>
            <person name="Brodie E.L."/>
            <person name="Williams K.H."/>
            <person name="Hubbard S.S."/>
            <person name="Banfield J.F."/>
        </authorList>
    </citation>
    <scope>NUCLEOTIDE SEQUENCE [LARGE SCALE GENOMIC DNA]</scope>
</reference>
<proteinExistence type="predicted"/>
<dbReference type="EMBL" id="MFJV01000001">
    <property type="protein sequence ID" value="OGG24094.1"/>
    <property type="molecule type" value="Genomic_DNA"/>
</dbReference>
<name>A0A1F6AH93_9BACT</name>
<comment type="caution">
    <text evidence="2">The sequence shown here is derived from an EMBL/GenBank/DDBJ whole genome shotgun (WGS) entry which is preliminary data.</text>
</comment>
<keyword evidence="1" id="KW-1133">Transmembrane helix</keyword>